<feature type="domain" description="L,D-TPase catalytic" evidence="7">
    <location>
        <begin position="56"/>
        <end position="169"/>
    </location>
</feature>
<name>A0A8J7HHV1_9CYAN</name>
<evidence type="ECO:0000256" key="3">
    <source>
        <dbReference type="ARBA" id="ARBA00022960"/>
    </source>
</evidence>
<feature type="active site" description="Proton donor/acceptor" evidence="6">
    <location>
        <position position="129"/>
    </location>
</feature>
<dbReference type="UniPathway" id="UPA00219"/>
<reference evidence="8 9" key="1">
    <citation type="journal article" date="2021" name="Int. J. Syst. Evol. Microbiol.">
        <title>Amazonocrinis nigriterrae gen. nov., sp. nov., Atlanticothrix silvestris gen. nov., sp. nov. and Dendronalium phyllosphericum gen. nov., sp. nov., nostocacean cyanobacteria from Brazilian environments.</title>
        <authorList>
            <person name="Alvarenga D.O."/>
            <person name="Andreote A.P.D."/>
            <person name="Branco L.H.Z."/>
            <person name="Delbaje E."/>
            <person name="Cruz R.B."/>
            <person name="Varani A.M."/>
            <person name="Fiore M.F."/>
        </authorList>
    </citation>
    <scope>NUCLEOTIDE SEQUENCE [LARGE SCALE GENOMIC DNA]</scope>
    <source>
        <strain evidence="8 9">CENA357</strain>
    </source>
</reference>
<dbReference type="Gene3D" id="2.40.440.10">
    <property type="entry name" value="L,D-transpeptidase catalytic domain-like"/>
    <property type="match status" value="1"/>
</dbReference>
<dbReference type="PANTHER" id="PTHR30582:SF2">
    <property type="entry name" value="L,D-TRANSPEPTIDASE YCIB-RELATED"/>
    <property type="match status" value="1"/>
</dbReference>
<dbReference type="SUPFAM" id="SSF141523">
    <property type="entry name" value="L,D-transpeptidase catalytic domain-like"/>
    <property type="match status" value="1"/>
</dbReference>
<keyword evidence="2" id="KW-0808">Transferase</keyword>
<dbReference type="InterPro" id="IPR038063">
    <property type="entry name" value="Transpep_catalytic_dom"/>
</dbReference>
<evidence type="ECO:0000313" key="9">
    <source>
        <dbReference type="Proteomes" id="UP000599391"/>
    </source>
</evidence>
<comment type="caution">
    <text evidence="8">The sequence shown here is derived from an EMBL/GenBank/DDBJ whole genome shotgun (WGS) entry which is preliminary data.</text>
</comment>
<dbReference type="EMBL" id="JAECZB010000021">
    <property type="protein sequence ID" value="MBH8552895.1"/>
    <property type="molecule type" value="Genomic_DNA"/>
</dbReference>
<comment type="pathway">
    <text evidence="1 6">Cell wall biogenesis; peptidoglycan biosynthesis.</text>
</comment>
<evidence type="ECO:0000259" key="7">
    <source>
        <dbReference type="PROSITE" id="PS52029"/>
    </source>
</evidence>
<dbReference type="GO" id="GO:0071972">
    <property type="term" value="F:peptidoglycan L,D-transpeptidase activity"/>
    <property type="evidence" value="ECO:0007669"/>
    <property type="project" value="TreeGrafter"/>
</dbReference>
<dbReference type="GO" id="GO:0016740">
    <property type="term" value="F:transferase activity"/>
    <property type="evidence" value="ECO:0007669"/>
    <property type="project" value="UniProtKB-KW"/>
</dbReference>
<keyword evidence="5 6" id="KW-0961">Cell wall biogenesis/degradation</keyword>
<accession>A0A8J7HHV1</accession>
<dbReference type="GO" id="GO:0071555">
    <property type="term" value="P:cell wall organization"/>
    <property type="evidence" value="ECO:0007669"/>
    <property type="project" value="UniProtKB-UniRule"/>
</dbReference>
<evidence type="ECO:0000256" key="5">
    <source>
        <dbReference type="ARBA" id="ARBA00023316"/>
    </source>
</evidence>
<dbReference type="AlphaFoldDB" id="A0A8J7HHV1"/>
<dbReference type="InterPro" id="IPR050979">
    <property type="entry name" value="LD-transpeptidase"/>
</dbReference>
<dbReference type="GO" id="GO:0008360">
    <property type="term" value="P:regulation of cell shape"/>
    <property type="evidence" value="ECO:0007669"/>
    <property type="project" value="UniProtKB-UniRule"/>
</dbReference>
<dbReference type="InterPro" id="IPR005490">
    <property type="entry name" value="LD_TPept_cat_dom"/>
</dbReference>
<feature type="active site" description="Nucleophile" evidence="6">
    <location>
        <position position="145"/>
    </location>
</feature>
<evidence type="ECO:0000256" key="6">
    <source>
        <dbReference type="PROSITE-ProRule" id="PRU01373"/>
    </source>
</evidence>
<dbReference type="GO" id="GO:0018104">
    <property type="term" value="P:peptidoglycan-protein cross-linking"/>
    <property type="evidence" value="ECO:0007669"/>
    <property type="project" value="TreeGrafter"/>
</dbReference>
<evidence type="ECO:0000256" key="1">
    <source>
        <dbReference type="ARBA" id="ARBA00004752"/>
    </source>
</evidence>
<evidence type="ECO:0000313" key="8">
    <source>
        <dbReference type="EMBL" id="MBH8552895.1"/>
    </source>
</evidence>
<proteinExistence type="predicted"/>
<dbReference type="Pfam" id="PF03734">
    <property type="entry name" value="YkuD"/>
    <property type="match status" value="1"/>
</dbReference>
<evidence type="ECO:0000256" key="2">
    <source>
        <dbReference type="ARBA" id="ARBA00022679"/>
    </source>
</evidence>
<dbReference type="PROSITE" id="PS52029">
    <property type="entry name" value="LD_TPASE"/>
    <property type="match status" value="1"/>
</dbReference>
<dbReference type="CDD" id="cd16913">
    <property type="entry name" value="YkuD_like"/>
    <property type="match status" value="1"/>
</dbReference>
<protein>
    <submittedName>
        <fullName evidence="8">L,D-transpeptidase</fullName>
    </submittedName>
</protein>
<gene>
    <name evidence="8" type="ORF">I8751_11045</name>
</gene>
<keyword evidence="4 6" id="KW-0573">Peptidoglycan synthesis</keyword>
<dbReference type="Proteomes" id="UP000599391">
    <property type="component" value="Unassembled WGS sequence"/>
</dbReference>
<keyword evidence="9" id="KW-1185">Reference proteome</keyword>
<organism evidence="8 9">
    <name type="scientific">Atlanticothrix silvestris CENA357</name>
    <dbReference type="NCBI Taxonomy" id="1725252"/>
    <lineage>
        <taxon>Bacteria</taxon>
        <taxon>Bacillati</taxon>
        <taxon>Cyanobacteriota</taxon>
        <taxon>Cyanophyceae</taxon>
        <taxon>Nostocales</taxon>
        <taxon>Nodulariaceae</taxon>
        <taxon>Atlanticothrix</taxon>
        <taxon>Atlanticothrix silvestris</taxon>
    </lineage>
</organism>
<dbReference type="RefSeq" id="WP_214439194.1">
    <property type="nucleotide sequence ID" value="NZ_JAECZB010000021.1"/>
</dbReference>
<dbReference type="GO" id="GO:0005576">
    <property type="term" value="C:extracellular region"/>
    <property type="evidence" value="ECO:0007669"/>
    <property type="project" value="TreeGrafter"/>
</dbReference>
<sequence>MKSLIYSDWVRHLKILLAGTALSLSVMGGGTSEVWADSSNQKIKQTVETLQKSDQRWIQINLSKQRLIAWEGGKPVYAILISSGKKSTPTRIGKFKIQSKHKSTRMRGRDYDVPNVPYAIFYQGNYGIHGAYWHRRFGTPVSHGCVNIAPDHAKWLFNWASVGTLVVISRSSI</sequence>
<dbReference type="PANTHER" id="PTHR30582">
    <property type="entry name" value="L,D-TRANSPEPTIDASE"/>
    <property type="match status" value="1"/>
</dbReference>
<evidence type="ECO:0000256" key="4">
    <source>
        <dbReference type="ARBA" id="ARBA00022984"/>
    </source>
</evidence>
<keyword evidence="3 6" id="KW-0133">Cell shape</keyword>